<dbReference type="AlphaFoldDB" id="A0A937R5S3"/>
<proteinExistence type="predicted"/>
<dbReference type="InterPro" id="IPR025637">
    <property type="entry name" value="DUF4333"/>
</dbReference>
<feature type="domain" description="DUF4333" evidence="2">
    <location>
        <begin position="106"/>
        <end position="172"/>
    </location>
</feature>
<protein>
    <submittedName>
        <fullName evidence="3">DUF4333 domain-containing protein</fullName>
    </submittedName>
</protein>
<reference evidence="3" key="1">
    <citation type="submission" date="2020-12" db="EMBL/GenBank/DDBJ databases">
        <title>Genomic characterization of non-nitrogen-fixing Frankia strains.</title>
        <authorList>
            <person name="Carlos-Shanley C."/>
            <person name="Guerra T."/>
            <person name="Hahn D."/>
        </authorList>
    </citation>
    <scope>NUCLEOTIDE SEQUENCE</scope>
    <source>
        <strain evidence="3">CN6</strain>
    </source>
</reference>
<feature type="region of interest" description="Disordered" evidence="1">
    <location>
        <begin position="75"/>
        <end position="114"/>
    </location>
</feature>
<evidence type="ECO:0000256" key="1">
    <source>
        <dbReference type="SAM" id="MobiDB-lite"/>
    </source>
</evidence>
<dbReference type="RefSeq" id="WP_203008138.1">
    <property type="nucleotide sequence ID" value="NZ_JADWYU010000304.1"/>
</dbReference>
<keyword evidence="4" id="KW-1185">Reference proteome</keyword>
<dbReference type="Pfam" id="PF14230">
    <property type="entry name" value="DUF4333"/>
    <property type="match status" value="1"/>
</dbReference>
<organism evidence="3 4">
    <name type="scientific">Frankia nepalensis</name>
    <dbReference type="NCBI Taxonomy" id="1836974"/>
    <lineage>
        <taxon>Bacteria</taxon>
        <taxon>Bacillati</taxon>
        <taxon>Actinomycetota</taxon>
        <taxon>Actinomycetes</taxon>
        <taxon>Frankiales</taxon>
        <taxon>Frankiaceae</taxon>
        <taxon>Frankia</taxon>
    </lineage>
</organism>
<evidence type="ECO:0000259" key="2">
    <source>
        <dbReference type="Pfam" id="PF14230"/>
    </source>
</evidence>
<feature type="compositionally biased region" description="Low complexity" evidence="1">
    <location>
        <begin position="75"/>
        <end position="106"/>
    </location>
</feature>
<evidence type="ECO:0000313" key="4">
    <source>
        <dbReference type="Proteomes" id="UP000604475"/>
    </source>
</evidence>
<dbReference type="Proteomes" id="UP000604475">
    <property type="component" value="Unassembled WGS sequence"/>
</dbReference>
<name>A0A937R5S3_9ACTN</name>
<sequence>MRFFATAARGQDIEGGEVVPGAAGGAPRGRSSRLPWGVGIVLVAAVVTVGAAGCSDSDDDADSTATPVASVTASAALTPEPISGSAAPEESPAPATSAPAGSTGPAVVEPQPVSGETLEQQIEGAYQARDGKLNFEVDCPTDLEGAVGASVNCTLTSVDNGDQIPVTVRATEIAADGTVVWELHNA</sequence>
<gene>
    <name evidence="3" type="ORF">I7412_00910</name>
</gene>
<accession>A0A937R5S3</accession>
<evidence type="ECO:0000313" key="3">
    <source>
        <dbReference type="EMBL" id="MBL7625761.1"/>
    </source>
</evidence>
<comment type="caution">
    <text evidence="3">The sequence shown here is derived from an EMBL/GenBank/DDBJ whole genome shotgun (WGS) entry which is preliminary data.</text>
</comment>
<dbReference type="EMBL" id="JAEACQ010000045">
    <property type="protein sequence ID" value="MBL7625761.1"/>
    <property type="molecule type" value="Genomic_DNA"/>
</dbReference>